<dbReference type="Proteomes" id="UP000242881">
    <property type="component" value="Unassembled WGS sequence"/>
</dbReference>
<evidence type="ECO:0000256" key="3">
    <source>
        <dbReference type="ARBA" id="ARBA00022112"/>
    </source>
</evidence>
<dbReference type="SUPFAM" id="SSF102705">
    <property type="entry name" value="NIF3 (NGG1p interacting factor 3)-like"/>
    <property type="match status" value="1"/>
</dbReference>
<dbReference type="FunFam" id="3.40.1390.30:FF:000001">
    <property type="entry name" value="GTP cyclohydrolase 1 type 2"/>
    <property type="match status" value="1"/>
</dbReference>
<dbReference type="Gene3D" id="3.30.70.120">
    <property type="match status" value="1"/>
</dbReference>
<feature type="binding site" evidence="6">
    <location>
        <position position="331"/>
    </location>
    <ligand>
        <name>a divalent metal cation</name>
        <dbReference type="ChEBI" id="CHEBI:60240"/>
        <label>1</label>
    </ligand>
</feature>
<sequence>MTVKINSIIRFIENKICDTDRYYEWDNNGIQVDSLRCEVDKVALALDPTEQVIESAIDGGYGLLITHHPLFFGSIKSISFSTSIGRKILKAIKNDLAIYSYHTTLDLADYSLNDFLAHKLGFEVISNLEDTGEIPYCKFVVFVPKGYEGRIINILDSAGAGTIGNYTNCSFYTEGIGTFKPGEKTNPFIGKTGVLEEVNEFRIETIVPKKNVPSLVNMVKSVHPYEEMAYDVYPLNINKHYGLGRIVSLGGSYTVVQIIEIIKEKLNLQRVRVNHNTDFTVDKAAIVTGSGASYWKACKYRGVKLLITGDMKHHDAIDAMENGVAIIDVGHYETERIFMQYLGDMLQDEFDIDTTLIDESNPIKFF</sequence>
<comment type="subunit">
    <text evidence="2">Homohexamer.</text>
</comment>
<comment type="similarity">
    <text evidence="1 5">Belongs to the GTP cyclohydrolase I type 2/NIF3 family.</text>
</comment>
<dbReference type="PANTHER" id="PTHR13799">
    <property type="entry name" value="NGG1 INTERACTING FACTOR 3"/>
    <property type="match status" value="1"/>
</dbReference>
<dbReference type="EMBL" id="PNIN01000055">
    <property type="protein sequence ID" value="PMP70316.1"/>
    <property type="molecule type" value="Genomic_DNA"/>
</dbReference>
<dbReference type="PANTHER" id="PTHR13799:SF14">
    <property type="entry name" value="GTP CYCLOHYDROLASE 1 TYPE 2 HOMOLOG"/>
    <property type="match status" value="1"/>
</dbReference>
<dbReference type="RefSeq" id="WP_424605359.1">
    <property type="nucleotide sequence ID" value="NZ_JBNAVA010000003.1"/>
</dbReference>
<keyword evidence="4 5" id="KW-0479">Metal-binding</keyword>
<comment type="caution">
    <text evidence="7">The sequence shown here is derived from an EMBL/GenBank/DDBJ whole genome shotgun (WGS) entry which is preliminary data.</text>
</comment>
<feature type="binding site" evidence="6">
    <location>
        <position position="106"/>
    </location>
    <ligand>
        <name>a divalent metal cation</name>
        <dbReference type="ChEBI" id="CHEBI:60240"/>
        <label>1</label>
    </ligand>
</feature>
<evidence type="ECO:0000256" key="2">
    <source>
        <dbReference type="ARBA" id="ARBA00011643"/>
    </source>
</evidence>
<evidence type="ECO:0000256" key="4">
    <source>
        <dbReference type="ARBA" id="ARBA00022723"/>
    </source>
</evidence>
<name>A0A2J6WIV5_9BACT</name>
<evidence type="ECO:0000256" key="5">
    <source>
        <dbReference type="PIRNR" id="PIRNR037489"/>
    </source>
</evidence>
<organism evidence="7 8">
    <name type="scientific">Calditerrivibrio nitroreducens</name>
    <dbReference type="NCBI Taxonomy" id="477976"/>
    <lineage>
        <taxon>Bacteria</taxon>
        <taxon>Pseudomonadati</taxon>
        <taxon>Deferribacterota</taxon>
        <taxon>Deferribacteres</taxon>
        <taxon>Deferribacterales</taxon>
        <taxon>Calditerrivibrionaceae</taxon>
    </lineage>
</organism>
<feature type="binding site" evidence="6">
    <location>
        <position position="335"/>
    </location>
    <ligand>
        <name>a divalent metal cation</name>
        <dbReference type="ChEBI" id="CHEBI:60240"/>
        <label>1</label>
    </ligand>
</feature>
<dbReference type="InterPro" id="IPR017221">
    <property type="entry name" value="DUF34/NIF3_bac"/>
</dbReference>
<dbReference type="PIRSF" id="PIRSF037489">
    <property type="entry name" value="UCP037489_NIF3_YqfO"/>
    <property type="match status" value="1"/>
</dbReference>
<dbReference type="NCBIfam" id="TIGR00486">
    <property type="entry name" value="YbgI_SA1388"/>
    <property type="match status" value="1"/>
</dbReference>
<proteinExistence type="inferred from homology"/>
<dbReference type="AlphaFoldDB" id="A0A2J6WIV5"/>
<evidence type="ECO:0000313" key="8">
    <source>
        <dbReference type="Proteomes" id="UP000242881"/>
    </source>
</evidence>
<dbReference type="InterPro" id="IPR002678">
    <property type="entry name" value="DUF34/NIF3"/>
</dbReference>
<dbReference type="InterPro" id="IPR036069">
    <property type="entry name" value="DUF34/NIF3_sf"/>
</dbReference>
<protein>
    <recommendedName>
        <fullName evidence="3 5">GTP cyclohydrolase 1 type 2 homolog</fullName>
    </recommendedName>
</protein>
<dbReference type="InterPro" id="IPR015867">
    <property type="entry name" value="N-reg_PII/ATP_PRibTrfase_C"/>
</dbReference>
<dbReference type="GO" id="GO:0046872">
    <property type="term" value="F:metal ion binding"/>
    <property type="evidence" value="ECO:0007669"/>
    <property type="project" value="UniProtKB-UniRule"/>
</dbReference>
<accession>A0A2J6WIV5</accession>
<gene>
    <name evidence="7" type="ORF">C0187_05690</name>
</gene>
<evidence type="ECO:0000256" key="1">
    <source>
        <dbReference type="ARBA" id="ARBA00006964"/>
    </source>
</evidence>
<evidence type="ECO:0000313" key="7">
    <source>
        <dbReference type="EMBL" id="PMP70316.1"/>
    </source>
</evidence>
<dbReference type="Gene3D" id="3.40.1390.30">
    <property type="entry name" value="NIF3 (NGG1p interacting factor 3)-like"/>
    <property type="match status" value="1"/>
</dbReference>
<feature type="binding site" evidence="6">
    <location>
        <position position="68"/>
    </location>
    <ligand>
        <name>a divalent metal cation</name>
        <dbReference type="ChEBI" id="CHEBI:60240"/>
        <label>1</label>
    </ligand>
</feature>
<dbReference type="Pfam" id="PF01784">
    <property type="entry name" value="DUF34_NIF3"/>
    <property type="match status" value="1"/>
</dbReference>
<reference evidence="7 8" key="1">
    <citation type="submission" date="2018-01" db="EMBL/GenBank/DDBJ databases">
        <title>Metagenomic assembled genomes from two thermal pools in the Uzon Caldera, Kamchatka, Russia.</title>
        <authorList>
            <person name="Wilkins L."/>
            <person name="Ettinger C."/>
        </authorList>
    </citation>
    <scope>NUCLEOTIDE SEQUENCE [LARGE SCALE GENOMIC DNA]</scope>
    <source>
        <strain evidence="7">ZAV-05</strain>
    </source>
</reference>
<dbReference type="GO" id="GO:0005737">
    <property type="term" value="C:cytoplasm"/>
    <property type="evidence" value="ECO:0007669"/>
    <property type="project" value="TreeGrafter"/>
</dbReference>
<evidence type="ECO:0000256" key="6">
    <source>
        <dbReference type="PIRSR" id="PIRSR602678-1"/>
    </source>
</evidence>
<feature type="binding site" evidence="6">
    <location>
        <position position="67"/>
    </location>
    <ligand>
        <name>a divalent metal cation</name>
        <dbReference type="ChEBI" id="CHEBI:60240"/>
        <label>1</label>
    </ligand>
</feature>